<proteinExistence type="predicted"/>
<comment type="caution">
    <text evidence="8">The sequence shown here is derived from an EMBL/GenBank/DDBJ whole genome shotgun (WGS) entry which is preliminary data.</text>
</comment>
<dbReference type="GO" id="GO:0042910">
    <property type="term" value="F:xenobiotic transmembrane transporter activity"/>
    <property type="evidence" value="ECO:0007669"/>
    <property type="project" value="InterPro"/>
</dbReference>
<reference evidence="8 9" key="1">
    <citation type="submission" date="2018-07" db="EMBL/GenBank/DDBJ databases">
        <authorList>
            <person name="Zhang Y."/>
            <person name="Wang L."/>
            <person name="Ma S."/>
        </authorList>
    </citation>
    <scope>NUCLEOTIDE SEQUENCE [LARGE SCALE GENOMIC DNA]</scope>
    <source>
        <strain evidence="8 9">4-2</strain>
    </source>
</reference>
<dbReference type="PIRSF" id="PIRSF006603">
    <property type="entry name" value="DinF"/>
    <property type="match status" value="1"/>
</dbReference>
<dbReference type="Pfam" id="PF01554">
    <property type="entry name" value="MatE"/>
    <property type="match status" value="2"/>
</dbReference>
<dbReference type="PANTHER" id="PTHR43549">
    <property type="entry name" value="MULTIDRUG RESISTANCE PROTEIN YPNP-RELATED"/>
    <property type="match status" value="1"/>
</dbReference>
<dbReference type="AlphaFoldDB" id="A0A3M0MB70"/>
<dbReference type="PANTHER" id="PTHR43549:SF3">
    <property type="entry name" value="MULTIDRUG RESISTANCE PROTEIN YPNP-RELATED"/>
    <property type="match status" value="1"/>
</dbReference>
<dbReference type="EMBL" id="QOKZ01000004">
    <property type="protein sequence ID" value="RMC34992.1"/>
    <property type="molecule type" value="Genomic_DNA"/>
</dbReference>
<dbReference type="InterPro" id="IPR052031">
    <property type="entry name" value="Membrane_Transporter-Flippase"/>
</dbReference>
<keyword evidence="3" id="KW-1003">Cell membrane</keyword>
<accession>A0A3M0MB70</accession>
<feature type="transmembrane region" description="Helical" evidence="7">
    <location>
        <begin position="114"/>
        <end position="139"/>
    </location>
</feature>
<evidence type="ECO:0000313" key="9">
    <source>
        <dbReference type="Proteomes" id="UP000273516"/>
    </source>
</evidence>
<dbReference type="Proteomes" id="UP000273516">
    <property type="component" value="Unassembled WGS sequence"/>
</dbReference>
<keyword evidence="5 7" id="KW-1133">Transmembrane helix</keyword>
<keyword evidence="9" id="KW-1185">Reference proteome</keyword>
<gene>
    <name evidence="8" type="ORF">C9E81_13005</name>
</gene>
<keyword evidence="4 7" id="KW-0812">Transmembrane</keyword>
<dbReference type="InterPro" id="IPR048279">
    <property type="entry name" value="MdtK-like"/>
</dbReference>
<organism evidence="8 9">
    <name type="scientific">Paracoccus alkanivorans</name>
    <dbReference type="NCBI Taxonomy" id="2116655"/>
    <lineage>
        <taxon>Bacteria</taxon>
        <taxon>Pseudomonadati</taxon>
        <taxon>Pseudomonadota</taxon>
        <taxon>Alphaproteobacteria</taxon>
        <taxon>Rhodobacterales</taxon>
        <taxon>Paracoccaceae</taxon>
        <taxon>Paracoccus</taxon>
    </lineage>
</organism>
<feature type="transmembrane region" description="Helical" evidence="7">
    <location>
        <begin position="64"/>
        <end position="83"/>
    </location>
</feature>
<dbReference type="OrthoDB" id="9806302at2"/>
<keyword evidence="2" id="KW-0813">Transport</keyword>
<sequence>MSLPQPEASVISPVPRAAAASLKRAARTRLFLEGPVGSTLARLAAPNVIAMSVQSAMSVSEAYFAGRMSVTALAGLALVFPLVMLTQMLSAGAMGGAISSAVARALGAGNTERAGGLVVAAWLLALAIAMLSALLMALFGREIFALLGGEGGAVQAAMTYAAVYFPGCVSLWVCHSTLSVIRGTGNMATPGLVLVLVSMGAIPLSGALGLGWGPFPALGLPGLALGMVLAYGIGALAALCYVLTGQAGLSLRDRPARLDPGLFADILKVGLSASFNSVLTALTIVMMVGIVGRFGEAALAGYGLGARLEFLMIPVVFGIGSAMTSMVGANIGAGQRDRALRIAWTGSLSAATIIGGIGIVLAFMPDLWLRIFLDPEQADALGIGRAYMRTVAPFYFFFGLGLALYFACQGAGRMRWPVIGSICRLGFAIGGALILISQTDLGVRGVFIAIAAAMLVYGTVTGIAVRLTRWR</sequence>
<feature type="transmembrane region" description="Helical" evidence="7">
    <location>
        <begin position="443"/>
        <end position="465"/>
    </location>
</feature>
<feature type="transmembrane region" description="Helical" evidence="7">
    <location>
        <begin position="159"/>
        <end position="180"/>
    </location>
</feature>
<name>A0A3M0MB70_9RHOB</name>
<protein>
    <submittedName>
        <fullName evidence="8">MATE family efflux transporter</fullName>
    </submittedName>
</protein>
<dbReference type="GO" id="GO:0015297">
    <property type="term" value="F:antiporter activity"/>
    <property type="evidence" value="ECO:0007669"/>
    <property type="project" value="InterPro"/>
</dbReference>
<evidence type="ECO:0000256" key="4">
    <source>
        <dbReference type="ARBA" id="ARBA00022692"/>
    </source>
</evidence>
<evidence type="ECO:0000256" key="6">
    <source>
        <dbReference type="ARBA" id="ARBA00023136"/>
    </source>
</evidence>
<evidence type="ECO:0000256" key="7">
    <source>
        <dbReference type="SAM" id="Phobius"/>
    </source>
</evidence>
<feature type="transmembrane region" description="Helical" evidence="7">
    <location>
        <begin position="343"/>
        <end position="364"/>
    </location>
</feature>
<dbReference type="RefSeq" id="WP_122112771.1">
    <property type="nucleotide sequence ID" value="NZ_QOKZ01000004.1"/>
</dbReference>
<evidence type="ECO:0000256" key="3">
    <source>
        <dbReference type="ARBA" id="ARBA00022475"/>
    </source>
</evidence>
<feature type="transmembrane region" description="Helical" evidence="7">
    <location>
        <begin position="418"/>
        <end position="437"/>
    </location>
</feature>
<feature type="transmembrane region" description="Helical" evidence="7">
    <location>
        <begin position="386"/>
        <end position="406"/>
    </location>
</feature>
<feature type="transmembrane region" description="Helical" evidence="7">
    <location>
        <begin position="311"/>
        <end position="331"/>
    </location>
</feature>
<evidence type="ECO:0000256" key="1">
    <source>
        <dbReference type="ARBA" id="ARBA00004429"/>
    </source>
</evidence>
<evidence type="ECO:0000256" key="2">
    <source>
        <dbReference type="ARBA" id="ARBA00022448"/>
    </source>
</evidence>
<keyword evidence="6 7" id="KW-0472">Membrane</keyword>
<comment type="subcellular location">
    <subcellularLocation>
        <location evidence="1">Cell inner membrane</location>
        <topology evidence="1">Multi-pass membrane protein</topology>
    </subcellularLocation>
</comment>
<evidence type="ECO:0000256" key="5">
    <source>
        <dbReference type="ARBA" id="ARBA00022989"/>
    </source>
</evidence>
<feature type="transmembrane region" description="Helical" evidence="7">
    <location>
        <begin position="266"/>
        <end position="291"/>
    </location>
</feature>
<dbReference type="InterPro" id="IPR002528">
    <property type="entry name" value="MATE_fam"/>
</dbReference>
<dbReference type="GO" id="GO:0005886">
    <property type="term" value="C:plasma membrane"/>
    <property type="evidence" value="ECO:0007669"/>
    <property type="project" value="UniProtKB-SubCell"/>
</dbReference>
<evidence type="ECO:0000313" key="8">
    <source>
        <dbReference type="EMBL" id="RMC34992.1"/>
    </source>
</evidence>
<feature type="transmembrane region" description="Helical" evidence="7">
    <location>
        <begin position="192"/>
        <end position="212"/>
    </location>
</feature>
<feature type="transmembrane region" description="Helical" evidence="7">
    <location>
        <begin position="224"/>
        <end position="245"/>
    </location>
</feature>